<dbReference type="CDD" id="cd01321">
    <property type="entry name" value="ADGF"/>
    <property type="match status" value="1"/>
</dbReference>
<reference evidence="13" key="2">
    <citation type="submission" date="2025-09" db="UniProtKB">
        <authorList>
            <consortium name="Ensembl"/>
        </authorList>
    </citation>
    <scope>IDENTIFICATION</scope>
</reference>
<keyword evidence="10" id="KW-0472">Membrane</keyword>
<dbReference type="GO" id="GO:0046103">
    <property type="term" value="P:inosine biosynthetic process"/>
    <property type="evidence" value="ECO:0007669"/>
    <property type="project" value="TreeGrafter"/>
</dbReference>
<keyword evidence="6" id="KW-0479">Metal-binding</keyword>
<keyword evidence="14" id="KW-1185">Reference proteome</keyword>
<dbReference type="Pfam" id="PF08451">
    <property type="entry name" value="A_deaminase_N"/>
    <property type="match status" value="1"/>
</dbReference>
<keyword evidence="8" id="KW-0378">Hydrolase</keyword>
<keyword evidence="10" id="KW-1133">Transmembrane helix</keyword>
<evidence type="ECO:0000256" key="9">
    <source>
        <dbReference type="ARBA" id="ARBA00047764"/>
    </source>
</evidence>
<comment type="cofactor">
    <cofactor evidence="1">
        <name>Zn(2+)</name>
        <dbReference type="ChEBI" id="CHEBI:29105"/>
    </cofactor>
</comment>
<comment type="subcellular location">
    <subcellularLocation>
        <location evidence="2">Secreted</location>
    </subcellularLocation>
</comment>
<dbReference type="GO" id="GO:0042803">
    <property type="term" value="F:protein homodimerization activity"/>
    <property type="evidence" value="ECO:0007669"/>
    <property type="project" value="Ensembl"/>
</dbReference>
<evidence type="ECO:0000259" key="12">
    <source>
        <dbReference type="Pfam" id="PF08451"/>
    </source>
</evidence>
<accession>A0A8C5RE42</accession>
<reference evidence="13" key="1">
    <citation type="submission" date="2025-08" db="UniProtKB">
        <authorList>
            <consortium name="Ensembl"/>
        </authorList>
    </citation>
    <scope>IDENTIFICATION</scope>
</reference>
<evidence type="ECO:0000256" key="10">
    <source>
        <dbReference type="SAM" id="Phobius"/>
    </source>
</evidence>
<dbReference type="PANTHER" id="PTHR11409">
    <property type="entry name" value="ADENOSINE DEAMINASE"/>
    <property type="match status" value="1"/>
</dbReference>
<feature type="domain" description="Adenosine/AMP deaminase N-terminal" evidence="12">
    <location>
        <begin position="52"/>
        <end position="122"/>
    </location>
</feature>
<evidence type="ECO:0000259" key="11">
    <source>
        <dbReference type="Pfam" id="PF00962"/>
    </source>
</evidence>
<feature type="domain" description="Adenosine deaminase" evidence="11">
    <location>
        <begin position="224"/>
        <end position="513"/>
    </location>
</feature>
<evidence type="ECO:0000313" key="13">
    <source>
        <dbReference type="Ensembl" id="ENSLLTP00000002039.1"/>
    </source>
</evidence>
<dbReference type="GO" id="GO:0005615">
    <property type="term" value="C:extracellular space"/>
    <property type="evidence" value="ECO:0007669"/>
    <property type="project" value="Ensembl"/>
</dbReference>
<dbReference type="GeneTree" id="ENSGT00950000183113"/>
<dbReference type="InterPro" id="IPR006330">
    <property type="entry name" value="Ado/ade_deaminase"/>
</dbReference>
<dbReference type="GO" id="GO:0004000">
    <property type="term" value="F:adenosine deaminase activity"/>
    <property type="evidence" value="ECO:0007669"/>
    <property type="project" value="Ensembl"/>
</dbReference>
<dbReference type="PANTHER" id="PTHR11409:SF39">
    <property type="entry name" value="ADENOSINE DEAMINASE 2"/>
    <property type="match status" value="1"/>
</dbReference>
<dbReference type="GO" id="GO:0031685">
    <property type="term" value="F:adenosine receptor binding"/>
    <property type="evidence" value="ECO:0007669"/>
    <property type="project" value="Ensembl"/>
</dbReference>
<evidence type="ECO:0000256" key="2">
    <source>
        <dbReference type="ARBA" id="ARBA00004613"/>
    </source>
</evidence>
<comment type="catalytic activity">
    <reaction evidence="9">
        <text>adenosine + H2O + H(+) = inosine + NH4(+)</text>
        <dbReference type="Rhea" id="RHEA:24408"/>
        <dbReference type="ChEBI" id="CHEBI:15377"/>
        <dbReference type="ChEBI" id="CHEBI:15378"/>
        <dbReference type="ChEBI" id="CHEBI:16335"/>
        <dbReference type="ChEBI" id="CHEBI:17596"/>
        <dbReference type="ChEBI" id="CHEBI:28938"/>
        <dbReference type="EC" id="3.5.4.4"/>
    </reaction>
</comment>
<dbReference type="Pfam" id="PF00962">
    <property type="entry name" value="A_deaminase"/>
    <property type="match status" value="1"/>
</dbReference>
<dbReference type="NCBIfam" id="TIGR01431">
    <property type="entry name" value="adm_rel"/>
    <property type="match status" value="1"/>
</dbReference>
<dbReference type="Proteomes" id="UP000694406">
    <property type="component" value="Unplaced"/>
</dbReference>
<dbReference type="FunFam" id="3.20.20.140:FF:000017">
    <property type="entry name" value="Adenosine deaminase 2"/>
    <property type="match status" value="1"/>
</dbReference>
<evidence type="ECO:0000256" key="8">
    <source>
        <dbReference type="ARBA" id="ARBA00022801"/>
    </source>
</evidence>
<dbReference type="InterPro" id="IPR006331">
    <property type="entry name" value="ADGF"/>
</dbReference>
<keyword evidence="7" id="KW-0732">Signal</keyword>
<sequence length="542" mass="62102">MRKTEYSPTPKFLDEWQKVCCAPVTMKVVQSFGGWLILFFSWVSLCVTIPVTKREKLLQMENARRTGGNLILGEQEENFNHNLMQLKKTEITKAMETGIFPPAMHFFKAKDFIEKSDVFNILKKMPKGGLLHVHDYAILSPDWLIYNASYLPNCYICFCPKWTVQFKFSKPSLPTKVPLCSKWILLKTYRKRLKDPSEFDRSLLRNLTLVTDTPVKTYPTQAFIWEKFENIFKTASGIINYAPVFKSYLYEGLQELYEDNVQYVEIRVILPPIYELDGSLHDKFWSVAAVEEVTKQFVNSHPDFVGVKLIYTTLRKQSVSQIKEAILTAIELRTKFPDTVAGFDLVGWEDGGYSLWELRKVLHLPETKGIKLPYFFHAGETDWEGTSVDNNLLDAVLLNTIRIGHGFALAKHSEVRRLALKQNIAVEVCPISNQVLKLVSDLRNHPAAFLLSEGHQIVVASDDPAIFGAKGLSYDFYEMFMGIGGMSADLGTLKQLVLNSLRYSSMQPDEKKKAKAIWQKKWDYFIDNSAVSLKMLLNKKPE</sequence>
<comment type="similarity">
    <text evidence="3">Belongs to the metallo-dependent hydrolases superfamily. Adenosine and AMP deaminases family. ADGF subfamily.</text>
</comment>
<dbReference type="AlphaFoldDB" id="A0A8C5RE42"/>
<name>A0A8C5RE42_LATLA</name>
<proteinExistence type="inferred from homology"/>
<feature type="transmembrane region" description="Helical" evidence="10">
    <location>
        <begin position="32"/>
        <end position="51"/>
    </location>
</feature>
<dbReference type="GO" id="GO:0043394">
    <property type="term" value="F:proteoglycan binding"/>
    <property type="evidence" value="ECO:0007669"/>
    <property type="project" value="Ensembl"/>
</dbReference>
<dbReference type="GO" id="GO:0008270">
    <property type="term" value="F:zinc ion binding"/>
    <property type="evidence" value="ECO:0007669"/>
    <property type="project" value="Ensembl"/>
</dbReference>
<dbReference type="InterPro" id="IPR032466">
    <property type="entry name" value="Metal_Hydrolase"/>
</dbReference>
<dbReference type="Gene3D" id="3.20.20.140">
    <property type="entry name" value="Metal-dependent hydrolases"/>
    <property type="match status" value="1"/>
</dbReference>
<protein>
    <recommendedName>
        <fullName evidence="4">adenosine deaminase</fullName>
        <ecNumber evidence="4">3.5.4.4</ecNumber>
    </recommendedName>
</protein>
<keyword evidence="5" id="KW-0964">Secreted</keyword>
<gene>
    <name evidence="13" type="primary">ADA2</name>
</gene>
<evidence type="ECO:0000313" key="14">
    <source>
        <dbReference type="Proteomes" id="UP000694406"/>
    </source>
</evidence>
<evidence type="ECO:0000256" key="4">
    <source>
        <dbReference type="ARBA" id="ARBA00012784"/>
    </source>
</evidence>
<evidence type="ECO:0000256" key="7">
    <source>
        <dbReference type="ARBA" id="ARBA00022729"/>
    </source>
</evidence>
<evidence type="ECO:0000256" key="6">
    <source>
        <dbReference type="ARBA" id="ARBA00022723"/>
    </source>
</evidence>
<dbReference type="EC" id="3.5.4.4" evidence="4"/>
<dbReference type="Ensembl" id="ENSLLTT00000002118.1">
    <property type="protein sequence ID" value="ENSLLTP00000002039.1"/>
    <property type="gene ID" value="ENSLLTG00000001589.1"/>
</dbReference>
<evidence type="ECO:0000256" key="3">
    <source>
        <dbReference type="ARBA" id="ARBA00006083"/>
    </source>
</evidence>
<dbReference type="SUPFAM" id="SSF51556">
    <property type="entry name" value="Metallo-dependent hydrolases"/>
    <property type="match status" value="1"/>
</dbReference>
<dbReference type="InterPro" id="IPR001365">
    <property type="entry name" value="A_deaminase_dom"/>
</dbReference>
<keyword evidence="10" id="KW-0812">Transmembrane</keyword>
<evidence type="ECO:0000256" key="1">
    <source>
        <dbReference type="ARBA" id="ARBA00001947"/>
    </source>
</evidence>
<dbReference type="GO" id="GO:0006154">
    <property type="term" value="P:adenosine catabolic process"/>
    <property type="evidence" value="ECO:0007669"/>
    <property type="project" value="Ensembl"/>
</dbReference>
<dbReference type="InterPro" id="IPR013659">
    <property type="entry name" value="A_deaminase_N"/>
</dbReference>
<organism evidence="13 14">
    <name type="scientific">Laticauda laticaudata</name>
    <name type="common">Blue-ringed sea krait</name>
    <name type="synonym">Blue-lipped sea krait</name>
    <dbReference type="NCBI Taxonomy" id="8630"/>
    <lineage>
        <taxon>Eukaryota</taxon>
        <taxon>Metazoa</taxon>
        <taxon>Chordata</taxon>
        <taxon>Craniata</taxon>
        <taxon>Vertebrata</taxon>
        <taxon>Euteleostomi</taxon>
        <taxon>Lepidosauria</taxon>
        <taxon>Squamata</taxon>
        <taxon>Bifurcata</taxon>
        <taxon>Unidentata</taxon>
        <taxon>Episquamata</taxon>
        <taxon>Toxicofera</taxon>
        <taxon>Serpentes</taxon>
        <taxon>Colubroidea</taxon>
        <taxon>Elapidae</taxon>
        <taxon>Laticaudinae</taxon>
        <taxon>Laticauda</taxon>
    </lineage>
</organism>
<evidence type="ECO:0000256" key="5">
    <source>
        <dbReference type="ARBA" id="ARBA00022525"/>
    </source>
</evidence>